<dbReference type="AlphaFoldDB" id="A0A1U9Z6K9"/>
<evidence type="ECO:0000259" key="8">
    <source>
        <dbReference type="Pfam" id="PF25967"/>
    </source>
</evidence>
<organism evidence="9 10">
    <name type="scientific">Martelella mediterranea DSM 17316</name>
    <dbReference type="NCBI Taxonomy" id="1122214"/>
    <lineage>
        <taxon>Bacteria</taxon>
        <taxon>Pseudomonadati</taxon>
        <taxon>Pseudomonadota</taxon>
        <taxon>Alphaproteobacteria</taxon>
        <taxon>Hyphomicrobiales</taxon>
        <taxon>Aurantimonadaceae</taxon>
        <taxon>Martelella</taxon>
    </lineage>
</organism>
<keyword evidence="10" id="KW-1185">Reference proteome</keyword>
<dbReference type="PANTHER" id="PTHR30469">
    <property type="entry name" value="MULTIDRUG RESISTANCE PROTEIN MDTA"/>
    <property type="match status" value="1"/>
</dbReference>
<reference evidence="9 10" key="1">
    <citation type="submission" date="2017-03" db="EMBL/GenBank/DDBJ databases">
        <title>Foreign affairs: Plasmid Transfer between Roseobacters and Rhizobia.</title>
        <authorList>
            <person name="Bartling P."/>
            <person name="Bunk B."/>
            <person name="Overmann J."/>
            <person name="Brinkmann H."/>
            <person name="Petersen J."/>
        </authorList>
    </citation>
    <scope>NUCLEOTIDE SEQUENCE [LARGE SCALE GENOMIC DNA]</scope>
    <source>
        <strain evidence="9 10">MACL11</strain>
    </source>
</reference>
<dbReference type="Pfam" id="PF25917">
    <property type="entry name" value="BSH_RND"/>
    <property type="match status" value="1"/>
</dbReference>
<proteinExistence type="inferred from homology"/>
<accession>A0A1U9Z6K9</accession>
<keyword evidence="4" id="KW-0175">Coiled coil</keyword>
<dbReference type="InterPro" id="IPR058625">
    <property type="entry name" value="MdtA-like_BSH"/>
</dbReference>
<dbReference type="STRING" id="1122214.Mame_04021"/>
<keyword evidence="3" id="KW-0813">Transport</keyword>
<dbReference type="KEGG" id="mmed:Mame_04021"/>
<name>A0A1U9Z6K9_9HYPH</name>
<dbReference type="SUPFAM" id="SSF111369">
    <property type="entry name" value="HlyD-like secretion proteins"/>
    <property type="match status" value="1"/>
</dbReference>
<dbReference type="Gene3D" id="2.40.50.100">
    <property type="match status" value="1"/>
</dbReference>
<dbReference type="EMBL" id="CP020330">
    <property type="protein sequence ID" value="AQZ53321.1"/>
    <property type="molecule type" value="Genomic_DNA"/>
</dbReference>
<dbReference type="InterPro" id="IPR058792">
    <property type="entry name" value="Beta-barrel_RND_2"/>
</dbReference>
<dbReference type="Gene3D" id="1.10.287.470">
    <property type="entry name" value="Helix hairpin bin"/>
    <property type="match status" value="1"/>
</dbReference>
<protein>
    <submittedName>
        <fullName evidence="9">Multidrug transporter MdtA</fullName>
    </submittedName>
</protein>
<keyword evidence="5" id="KW-0812">Transmembrane</keyword>
<dbReference type="Gene3D" id="2.40.30.170">
    <property type="match status" value="1"/>
</dbReference>
<evidence type="ECO:0000259" key="7">
    <source>
        <dbReference type="Pfam" id="PF25954"/>
    </source>
</evidence>
<evidence type="ECO:0000256" key="2">
    <source>
        <dbReference type="ARBA" id="ARBA00009477"/>
    </source>
</evidence>
<feature type="domain" description="Multidrug resistance protein MdtA-like barrel-sandwich hybrid" evidence="6">
    <location>
        <begin position="87"/>
        <end position="204"/>
    </location>
</feature>
<dbReference type="GO" id="GO:1990281">
    <property type="term" value="C:efflux pump complex"/>
    <property type="evidence" value="ECO:0007669"/>
    <property type="project" value="TreeGrafter"/>
</dbReference>
<keyword evidence="5" id="KW-1133">Transmembrane helix</keyword>
<dbReference type="NCBIfam" id="TIGR01730">
    <property type="entry name" value="RND_mfp"/>
    <property type="match status" value="1"/>
</dbReference>
<dbReference type="FunFam" id="2.40.30.170:FF:000010">
    <property type="entry name" value="Efflux RND transporter periplasmic adaptor subunit"/>
    <property type="match status" value="1"/>
</dbReference>
<evidence type="ECO:0000256" key="4">
    <source>
        <dbReference type="SAM" id="Coils"/>
    </source>
</evidence>
<dbReference type="Pfam" id="PF25954">
    <property type="entry name" value="Beta-barrel_RND_2"/>
    <property type="match status" value="1"/>
</dbReference>
<feature type="domain" description="CusB-like beta-barrel" evidence="7">
    <location>
        <begin position="217"/>
        <end position="288"/>
    </location>
</feature>
<dbReference type="Proteomes" id="UP000191135">
    <property type="component" value="Chromosome"/>
</dbReference>
<evidence type="ECO:0000313" key="9">
    <source>
        <dbReference type="EMBL" id="AQZ53321.1"/>
    </source>
</evidence>
<dbReference type="eggNOG" id="COG0845">
    <property type="taxonomic scope" value="Bacteria"/>
</dbReference>
<comment type="similarity">
    <text evidence="2">Belongs to the membrane fusion protein (MFP) (TC 8.A.1) family.</text>
</comment>
<evidence type="ECO:0000256" key="5">
    <source>
        <dbReference type="SAM" id="Phobius"/>
    </source>
</evidence>
<dbReference type="PANTHER" id="PTHR30469:SF11">
    <property type="entry name" value="BLL4320 PROTEIN"/>
    <property type="match status" value="1"/>
</dbReference>
<gene>
    <name evidence="9" type="primary">mdtA_3</name>
    <name evidence="9" type="ORF">Mame_04021</name>
</gene>
<dbReference type="OrthoDB" id="9806939at2"/>
<dbReference type="GO" id="GO:0015562">
    <property type="term" value="F:efflux transmembrane transporter activity"/>
    <property type="evidence" value="ECO:0007669"/>
    <property type="project" value="TreeGrafter"/>
</dbReference>
<dbReference type="RefSeq" id="WP_018067766.1">
    <property type="nucleotide sequence ID" value="NZ_AQWH01000055.1"/>
</dbReference>
<evidence type="ECO:0000313" key="10">
    <source>
        <dbReference type="Proteomes" id="UP000191135"/>
    </source>
</evidence>
<dbReference type="InterPro" id="IPR006143">
    <property type="entry name" value="RND_pump_MFP"/>
</dbReference>
<feature type="transmembrane region" description="Helical" evidence="5">
    <location>
        <begin position="7"/>
        <end position="24"/>
    </location>
</feature>
<keyword evidence="5" id="KW-0472">Membrane</keyword>
<evidence type="ECO:0000256" key="3">
    <source>
        <dbReference type="ARBA" id="ARBA00022448"/>
    </source>
</evidence>
<feature type="domain" description="Multidrug resistance protein MdtA-like C-terminal permuted SH3" evidence="8">
    <location>
        <begin position="302"/>
        <end position="354"/>
    </location>
</feature>
<evidence type="ECO:0000256" key="1">
    <source>
        <dbReference type="ARBA" id="ARBA00004196"/>
    </source>
</evidence>
<evidence type="ECO:0000259" key="6">
    <source>
        <dbReference type="Pfam" id="PF25917"/>
    </source>
</evidence>
<feature type="coiled-coil region" evidence="4">
    <location>
        <begin position="153"/>
        <end position="180"/>
    </location>
</feature>
<dbReference type="Gene3D" id="2.40.420.20">
    <property type="match status" value="1"/>
</dbReference>
<dbReference type="InterPro" id="IPR058627">
    <property type="entry name" value="MdtA-like_C"/>
</dbReference>
<dbReference type="Pfam" id="PF25967">
    <property type="entry name" value="RND-MFP_C"/>
    <property type="match status" value="1"/>
</dbReference>
<comment type="subcellular location">
    <subcellularLocation>
        <location evidence="1">Cell envelope</location>
    </subcellularLocation>
</comment>
<sequence>MRLYQQLAVSLGVLAVGAAAWLWFAPDGRELMASMGIAGNNDTARPPAGGRGGGFGGAVQVVTAPVAIGTVNDQLTAIGSGAAIQSVTLLPEQAGTITEISISSGDKVEKGDVIVRLDDREQVLARNLAEVALESAARQAEINRKISSSISNLEVYNAEIAEKSAQLDLETAELNLARRQIVAPISGVAGIVGVNVGDYVTTSSEIVTIDDRSAILVDFDVPERFATAVTPGTPVEASLVAAPQKRFDGVVEAVDNRIDPASRTFTVRARIDNESDALRAGMSFDVTMRFPGDEYPGVDPLAIQWDSEGAFVWRMADGASEKVRVRVIQRDPDVVLVDAALEAGDPVIIEGIQRLREGGAVRQANAGASS</sequence>